<evidence type="ECO:0000313" key="1">
    <source>
        <dbReference type="EMBL" id="CAB4043259.1"/>
    </source>
</evidence>
<comment type="caution">
    <text evidence="1">The sequence shown here is derived from an EMBL/GenBank/DDBJ whole genome shotgun (WGS) entry which is preliminary data.</text>
</comment>
<feature type="non-terminal residue" evidence="1">
    <location>
        <position position="1"/>
    </location>
</feature>
<dbReference type="EMBL" id="CACRXK020031896">
    <property type="protein sequence ID" value="CAB4043259.1"/>
    <property type="molecule type" value="Genomic_DNA"/>
</dbReference>
<dbReference type="GO" id="GO:0003989">
    <property type="term" value="F:acetyl-CoA carboxylase activity"/>
    <property type="evidence" value="ECO:0007669"/>
    <property type="project" value="InterPro"/>
</dbReference>
<dbReference type="Proteomes" id="UP001152795">
    <property type="component" value="Unassembled WGS sequence"/>
</dbReference>
<keyword evidence="2" id="KW-1185">Reference proteome</keyword>
<gene>
    <name evidence="1" type="ORF">PACLA_8A035874</name>
</gene>
<dbReference type="GO" id="GO:0005524">
    <property type="term" value="F:ATP binding"/>
    <property type="evidence" value="ECO:0007669"/>
    <property type="project" value="InterPro"/>
</dbReference>
<protein>
    <submittedName>
        <fullName evidence="1">Acetyl- carboxylase-like isoform X2</fullName>
    </submittedName>
</protein>
<dbReference type="PANTHER" id="PTHR45728">
    <property type="entry name" value="ACETYL-COA CARBOXYLASE, ISOFORM A"/>
    <property type="match status" value="1"/>
</dbReference>
<dbReference type="GO" id="GO:0005739">
    <property type="term" value="C:mitochondrion"/>
    <property type="evidence" value="ECO:0007669"/>
    <property type="project" value="TreeGrafter"/>
</dbReference>
<name>A0A7D9KAS5_PARCT</name>
<dbReference type="PANTHER" id="PTHR45728:SF3">
    <property type="entry name" value="ACETYL-COA CARBOXYLASE"/>
    <property type="match status" value="1"/>
</dbReference>
<dbReference type="OrthoDB" id="14612at2759"/>
<feature type="non-terminal residue" evidence="1">
    <location>
        <position position="201"/>
    </location>
</feature>
<organism evidence="1 2">
    <name type="scientific">Paramuricea clavata</name>
    <name type="common">Red gorgonian</name>
    <name type="synonym">Violescent sea-whip</name>
    <dbReference type="NCBI Taxonomy" id="317549"/>
    <lineage>
        <taxon>Eukaryota</taxon>
        <taxon>Metazoa</taxon>
        <taxon>Cnidaria</taxon>
        <taxon>Anthozoa</taxon>
        <taxon>Octocorallia</taxon>
        <taxon>Malacalcyonacea</taxon>
        <taxon>Plexauridae</taxon>
        <taxon>Paramuricea</taxon>
    </lineage>
</organism>
<dbReference type="InterPro" id="IPR049076">
    <property type="entry name" value="ACCA"/>
</dbReference>
<proteinExistence type="predicted"/>
<dbReference type="InterPro" id="IPR013537">
    <property type="entry name" value="AcCoA_COase_cen"/>
</dbReference>
<evidence type="ECO:0000313" key="2">
    <source>
        <dbReference type="Proteomes" id="UP001152795"/>
    </source>
</evidence>
<sequence>VMKMVMPLTVAESGCVHFIKCPNAVLDPGTVVASLELDDPNRVTQAQLYLGEFPVLKGPLLKGDKLHQVFQTARENLQHIMTGYAAEEPHFTKFLNKNEHLSSISGRIPEQVEEAIHRLLANYASNITSVLSQFPSQQIANVVDAHAATLTKRADREAFFLSTQSIVQLVQRYRNGCRGHMKSVIVSLLRQYLQVESLFSE</sequence>
<dbReference type="GO" id="GO:0006633">
    <property type="term" value="P:fatty acid biosynthetic process"/>
    <property type="evidence" value="ECO:0007669"/>
    <property type="project" value="InterPro"/>
</dbReference>
<reference evidence="1" key="1">
    <citation type="submission" date="2020-04" db="EMBL/GenBank/DDBJ databases">
        <authorList>
            <person name="Alioto T."/>
            <person name="Alioto T."/>
            <person name="Gomez Garrido J."/>
        </authorList>
    </citation>
    <scope>NUCLEOTIDE SEQUENCE</scope>
    <source>
        <strain evidence="1">A484AB</strain>
    </source>
</reference>
<accession>A0A7D9KAS5</accession>
<dbReference type="Pfam" id="PF08326">
    <property type="entry name" value="ACC_central"/>
    <property type="match status" value="1"/>
</dbReference>
<dbReference type="AlphaFoldDB" id="A0A7D9KAS5"/>